<dbReference type="Gene3D" id="3.40.710.10">
    <property type="entry name" value="DD-peptidase/beta-lactamase superfamily"/>
    <property type="match status" value="1"/>
</dbReference>
<sequence length="277" mass="30142">MSPTLSPSTIASLHTLITTSTSGATPLLPGAIVLILDSSGSPLFTHTTPNLTPQTLFPIHSCSKLIGALSFLQLLDRGLASLDDPSLISHHLPELWGKKVLVGVKETEAGQKEYVFEDRRGDITARMLLNHTNGTGMSFFNEELRSYLGADLASINEGTSYFENLVRSPLLWHPGTRTNYGQGLDWVSVLVERITGESMEDVIRGGFFTPWVYARGDERGVGGNGVSTSDGDFWAHSLKLGDGSFMQLPGWGESRVDSADAWPGGKPTCRAWQMDWC</sequence>
<feature type="domain" description="Beta-lactamase-related" evidence="1">
    <location>
        <begin position="48"/>
        <end position="211"/>
    </location>
</feature>
<dbReference type="EMBL" id="WVTA01000007">
    <property type="protein sequence ID" value="KAK3208830.1"/>
    <property type="molecule type" value="Genomic_DNA"/>
</dbReference>
<dbReference type="PANTHER" id="PTHR43283:SF3">
    <property type="entry name" value="BETA-LACTAMASE FAMILY PROTEIN (AFU_ORTHOLOGUE AFUA_5G07500)"/>
    <property type="match status" value="1"/>
</dbReference>
<comment type="caution">
    <text evidence="2">The sequence shown here is derived from an EMBL/GenBank/DDBJ whole genome shotgun (WGS) entry which is preliminary data.</text>
</comment>
<protein>
    <recommendedName>
        <fullName evidence="1">Beta-lactamase-related domain-containing protein</fullName>
    </recommendedName>
</protein>
<keyword evidence="3" id="KW-1185">Reference proteome</keyword>
<dbReference type="SUPFAM" id="SSF56601">
    <property type="entry name" value="beta-lactamase/transpeptidase-like"/>
    <property type="match status" value="1"/>
</dbReference>
<gene>
    <name evidence="2" type="ORF">GRF29_77g2101817</name>
</gene>
<dbReference type="InterPro" id="IPR001466">
    <property type="entry name" value="Beta-lactam-related"/>
</dbReference>
<proteinExistence type="predicted"/>
<name>A0AAN6M0L0_9PLEO</name>
<dbReference type="AlphaFoldDB" id="A0AAN6M0L0"/>
<dbReference type="PANTHER" id="PTHR43283">
    <property type="entry name" value="BETA-LACTAMASE-RELATED"/>
    <property type="match status" value="1"/>
</dbReference>
<evidence type="ECO:0000313" key="2">
    <source>
        <dbReference type="EMBL" id="KAK3208830.1"/>
    </source>
</evidence>
<evidence type="ECO:0000313" key="3">
    <source>
        <dbReference type="Proteomes" id="UP001280581"/>
    </source>
</evidence>
<reference evidence="2 3" key="1">
    <citation type="submission" date="2021-02" db="EMBL/GenBank/DDBJ databases">
        <title>Genome assembly of Pseudopithomyces chartarum.</title>
        <authorList>
            <person name="Jauregui R."/>
            <person name="Singh J."/>
            <person name="Voisey C."/>
        </authorList>
    </citation>
    <scope>NUCLEOTIDE SEQUENCE [LARGE SCALE GENOMIC DNA]</scope>
    <source>
        <strain evidence="2 3">AGR01</strain>
    </source>
</reference>
<dbReference type="InterPro" id="IPR050789">
    <property type="entry name" value="Diverse_Enzym_Activities"/>
</dbReference>
<dbReference type="Pfam" id="PF00144">
    <property type="entry name" value="Beta-lactamase"/>
    <property type="match status" value="1"/>
</dbReference>
<evidence type="ECO:0000259" key="1">
    <source>
        <dbReference type="Pfam" id="PF00144"/>
    </source>
</evidence>
<dbReference type="InterPro" id="IPR012338">
    <property type="entry name" value="Beta-lactam/transpept-like"/>
</dbReference>
<organism evidence="2 3">
    <name type="scientific">Pseudopithomyces chartarum</name>
    <dbReference type="NCBI Taxonomy" id="1892770"/>
    <lineage>
        <taxon>Eukaryota</taxon>
        <taxon>Fungi</taxon>
        <taxon>Dikarya</taxon>
        <taxon>Ascomycota</taxon>
        <taxon>Pezizomycotina</taxon>
        <taxon>Dothideomycetes</taxon>
        <taxon>Pleosporomycetidae</taxon>
        <taxon>Pleosporales</taxon>
        <taxon>Massarineae</taxon>
        <taxon>Didymosphaeriaceae</taxon>
        <taxon>Pseudopithomyces</taxon>
    </lineage>
</organism>
<accession>A0AAN6M0L0</accession>
<dbReference type="Proteomes" id="UP001280581">
    <property type="component" value="Unassembled WGS sequence"/>
</dbReference>